<evidence type="ECO:0000313" key="2">
    <source>
        <dbReference type="Proteomes" id="UP000265882"/>
    </source>
</evidence>
<dbReference type="Proteomes" id="UP000265882">
    <property type="component" value="Unassembled WGS sequence"/>
</dbReference>
<dbReference type="Pfam" id="PF18849">
    <property type="entry name" value="baeRF_family7"/>
    <property type="match status" value="1"/>
</dbReference>
<reference evidence="1 2" key="1">
    <citation type="journal article" date="2017" name="ISME J.">
        <title>Energy and carbon metabolisms in a deep terrestrial subsurface fluid microbial community.</title>
        <authorList>
            <person name="Momper L."/>
            <person name="Jungbluth S.P."/>
            <person name="Lee M.D."/>
            <person name="Amend J.P."/>
        </authorList>
    </citation>
    <scope>NUCLEOTIDE SEQUENCE [LARGE SCALE GENOMIC DNA]</scope>
    <source>
        <strain evidence="1">SURF_5</strain>
    </source>
</reference>
<comment type="caution">
    <text evidence="1">The sequence shown here is derived from an EMBL/GenBank/DDBJ whole genome shotgun (WGS) entry which is preliminary data.</text>
</comment>
<dbReference type="EMBL" id="QZKU01000042">
    <property type="protein sequence ID" value="RJP23931.1"/>
    <property type="molecule type" value="Genomic_DNA"/>
</dbReference>
<name>A0A3A4P7Q4_ABYX5</name>
<dbReference type="InterPro" id="IPR040837">
    <property type="entry name" value="Bact_RF_family7"/>
</dbReference>
<accession>A0A3A4P7Q4</accession>
<organism evidence="1 2">
    <name type="scientific">Abyssobacteria bacterium (strain SURF_5)</name>
    <dbReference type="NCBI Taxonomy" id="2093360"/>
    <lineage>
        <taxon>Bacteria</taxon>
        <taxon>Pseudomonadati</taxon>
        <taxon>Candidatus Hydrogenedentota</taxon>
        <taxon>Candidatus Abyssobacteria</taxon>
    </lineage>
</organism>
<protein>
    <submittedName>
        <fullName evidence="1">Uncharacterized protein</fullName>
    </submittedName>
</protein>
<sequence>MDLITLDDLRILAEKREEYCVSLYMPMQRMAKETRQNPILLKNLIGKAEEELIALGMRRPEAGGFLKKARSYLGEGPFWQHQSDGLAMFITRDDTRAFRVPVPFTDLVVVTDRFHLKPMLALFTGDGRYYVLALSQNEARLFHCTRYSAHEVRVDGMPRGLADALKYDVLEKHLQFHTRTPAIQGGGRAFSSGAKEGKRPAIFHGHGSGTDDEKDRIMQYFLQVDRILQKVLYRDQAPLVLAGVEYLFSIYRAANSYQYLLDDGVGGNPEILKPEELRQQAWAVVAPHFSETQAKAGERFMQELGTGHASKDIKEILRGASQGRVDTLRLWLGGRWECKFVPVGLQVWGVFTNGGVHVHEKEEPGDEDLLDVAAIQTVLNGGTVYAVKPEEVPGGSPLAAIFRY</sequence>
<dbReference type="AlphaFoldDB" id="A0A3A4P7Q4"/>
<gene>
    <name evidence="1" type="ORF">C4520_05215</name>
</gene>
<evidence type="ECO:0000313" key="1">
    <source>
        <dbReference type="EMBL" id="RJP23931.1"/>
    </source>
</evidence>
<proteinExistence type="predicted"/>